<proteinExistence type="inferred from homology"/>
<dbReference type="PIRSF" id="PIRSF017082">
    <property type="entry name" value="YflP"/>
    <property type="match status" value="1"/>
</dbReference>
<reference evidence="2 3" key="1">
    <citation type="submission" date="2018-08" db="EMBL/GenBank/DDBJ databases">
        <authorList>
            <person name="Khan S.A."/>
            <person name="Jeon C.O."/>
            <person name="Chun B.H."/>
            <person name="Jeong S.E."/>
        </authorList>
    </citation>
    <scope>NUCLEOTIDE SEQUENCE [LARGE SCALE GENOMIC DNA]</scope>
    <source>
        <strain evidence="2 3">S-16</strain>
    </source>
</reference>
<dbReference type="AlphaFoldDB" id="A0A3N7HQW5"/>
<comment type="caution">
    <text evidence="2">The sequence shown here is derived from an EMBL/GenBank/DDBJ whole genome shotgun (WGS) entry which is preliminary data.</text>
</comment>
<dbReference type="InterPro" id="IPR042100">
    <property type="entry name" value="Bug_dom1"/>
</dbReference>
<sequence>MPLLAQAQAGYPRESIRLIVPFPPAGGTDVVSRMLADRLAANTGWVFVVENKAGAGGNIGLDAVAKSKPDGLTLGMGQTANLAINPTLYPKMPYDPLKDFTPVALVASQPVVLVVRAESPYKTLAALVAAGKAKPGAVTMASAGNGTVGHLAGEMFAKKAGAKFMHVPYKGAGPALTDLLGGQTDFFFITPQGGLPFIKSGKLRALAVTSAKRLPVLPDTPTVAESGYAGFEAADWKAVVAPVGTPPDVVKRLNAEVEKALAKPDTIARLLAEGSAPMGGSPQAMAAFLKAEQARWGAAVKEANVKLD</sequence>
<dbReference type="PANTHER" id="PTHR42928:SF5">
    <property type="entry name" value="BLR1237 PROTEIN"/>
    <property type="match status" value="1"/>
</dbReference>
<dbReference type="EMBL" id="QUSW01000003">
    <property type="protein sequence ID" value="RQP24648.1"/>
    <property type="molecule type" value="Genomic_DNA"/>
</dbReference>
<dbReference type="Proteomes" id="UP000267464">
    <property type="component" value="Unassembled WGS sequence"/>
</dbReference>
<dbReference type="Gene3D" id="3.40.190.150">
    <property type="entry name" value="Bordetella uptake gene, domain 1"/>
    <property type="match status" value="1"/>
</dbReference>
<name>A0A3N7HQW5_9BURK</name>
<protein>
    <submittedName>
        <fullName evidence="2">Tripartite tricarboxylate transporter substrate binding protein</fullName>
    </submittedName>
</protein>
<keyword evidence="3" id="KW-1185">Reference proteome</keyword>
<comment type="similarity">
    <text evidence="1">Belongs to the UPF0065 (bug) family.</text>
</comment>
<evidence type="ECO:0000313" key="3">
    <source>
        <dbReference type="Proteomes" id="UP000267464"/>
    </source>
</evidence>
<evidence type="ECO:0000313" key="2">
    <source>
        <dbReference type="EMBL" id="RQP24648.1"/>
    </source>
</evidence>
<accession>A0A3N7HQW5</accession>
<evidence type="ECO:0000256" key="1">
    <source>
        <dbReference type="ARBA" id="ARBA00006987"/>
    </source>
</evidence>
<dbReference type="SUPFAM" id="SSF53850">
    <property type="entry name" value="Periplasmic binding protein-like II"/>
    <property type="match status" value="1"/>
</dbReference>
<dbReference type="PANTHER" id="PTHR42928">
    <property type="entry name" value="TRICARBOXYLATE-BINDING PROTEIN"/>
    <property type="match status" value="1"/>
</dbReference>
<organism evidence="2 3">
    <name type="scientific">Piscinibacter terrae</name>
    <dbReference type="NCBI Taxonomy" id="2496871"/>
    <lineage>
        <taxon>Bacteria</taxon>
        <taxon>Pseudomonadati</taxon>
        <taxon>Pseudomonadota</taxon>
        <taxon>Betaproteobacteria</taxon>
        <taxon>Burkholderiales</taxon>
        <taxon>Sphaerotilaceae</taxon>
        <taxon>Piscinibacter</taxon>
    </lineage>
</organism>
<dbReference type="Gene3D" id="3.40.190.10">
    <property type="entry name" value="Periplasmic binding protein-like II"/>
    <property type="match status" value="1"/>
</dbReference>
<reference evidence="2 3" key="2">
    <citation type="submission" date="2018-12" db="EMBL/GenBank/DDBJ databases">
        <title>Rhizobacter gummiphilus sp. nov., a rubber-degrading bacterium isolated from the soil of a botanical garden in Japan.</title>
        <authorList>
            <person name="Shunsuke S.S."/>
        </authorList>
    </citation>
    <scope>NUCLEOTIDE SEQUENCE [LARGE SCALE GENOMIC DNA]</scope>
    <source>
        <strain evidence="2 3">S-16</strain>
    </source>
</reference>
<dbReference type="Pfam" id="PF03401">
    <property type="entry name" value="TctC"/>
    <property type="match status" value="1"/>
</dbReference>
<gene>
    <name evidence="2" type="ORF">DZC73_14775</name>
</gene>
<dbReference type="OrthoDB" id="8678477at2"/>
<dbReference type="CDD" id="cd13578">
    <property type="entry name" value="PBP2_Bug27"/>
    <property type="match status" value="1"/>
</dbReference>
<dbReference type="InterPro" id="IPR005064">
    <property type="entry name" value="BUG"/>
</dbReference>